<dbReference type="InterPro" id="IPR003137">
    <property type="entry name" value="PA_domain"/>
</dbReference>
<dbReference type="InterPro" id="IPR046450">
    <property type="entry name" value="PA_dom_sf"/>
</dbReference>
<proteinExistence type="inferred from homology"/>
<keyword evidence="6 10" id="KW-0378">Hydrolase</keyword>
<dbReference type="InterPro" id="IPR023827">
    <property type="entry name" value="Peptidase_S8_Asp-AS"/>
</dbReference>
<organism evidence="17 18">
    <name type="scientific">Platanthera zijinensis</name>
    <dbReference type="NCBI Taxonomy" id="2320716"/>
    <lineage>
        <taxon>Eukaryota</taxon>
        <taxon>Viridiplantae</taxon>
        <taxon>Streptophyta</taxon>
        <taxon>Embryophyta</taxon>
        <taxon>Tracheophyta</taxon>
        <taxon>Spermatophyta</taxon>
        <taxon>Magnoliopsida</taxon>
        <taxon>Liliopsida</taxon>
        <taxon>Asparagales</taxon>
        <taxon>Orchidaceae</taxon>
        <taxon>Orchidoideae</taxon>
        <taxon>Orchideae</taxon>
        <taxon>Orchidinae</taxon>
        <taxon>Platanthera</taxon>
    </lineage>
</organism>
<evidence type="ECO:0000256" key="11">
    <source>
        <dbReference type="RuleBase" id="RU003355"/>
    </source>
</evidence>
<evidence type="ECO:0000256" key="1">
    <source>
        <dbReference type="ARBA" id="ARBA00004613"/>
    </source>
</evidence>
<feature type="domain" description="PA" evidence="14">
    <location>
        <begin position="375"/>
        <end position="461"/>
    </location>
</feature>
<evidence type="ECO:0000256" key="9">
    <source>
        <dbReference type="PIRSR" id="PIRSR615500-1"/>
    </source>
</evidence>
<feature type="chain" id="PRO_5042875825" evidence="12">
    <location>
        <begin position="24"/>
        <end position="761"/>
    </location>
</feature>
<protein>
    <submittedName>
        <fullName evidence="17">Subtilisin-like protease</fullName>
    </submittedName>
</protein>
<feature type="domain" description="Inhibitor I9" evidence="15">
    <location>
        <begin position="56"/>
        <end position="124"/>
    </location>
</feature>
<dbReference type="PROSITE" id="PS51892">
    <property type="entry name" value="SUBTILASE"/>
    <property type="match status" value="1"/>
</dbReference>
<dbReference type="Gene3D" id="3.30.70.80">
    <property type="entry name" value="Peptidase S8 propeptide/proteinase inhibitor I9"/>
    <property type="match status" value="1"/>
</dbReference>
<keyword evidence="7 10" id="KW-0720">Serine protease</keyword>
<evidence type="ECO:0000259" key="15">
    <source>
        <dbReference type="Pfam" id="PF05922"/>
    </source>
</evidence>
<dbReference type="InterPro" id="IPR000209">
    <property type="entry name" value="Peptidase_S8/S53_dom"/>
</dbReference>
<comment type="subcellular location">
    <subcellularLocation>
        <location evidence="1">Secreted</location>
    </subcellularLocation>
</comment>
<dbReference type="Pfam" id="PF17766">
    <property type="entry name" value="fn3_6"/>
    <property type="match status" value="1"/>
</dbReference>
<evidence type="ECO:0000256" key="3">
    <source>
        <dbReference type="ARBA" id="ARBA00022525"/>
    </source>
</evidence>
<comment type="similarity">
    <text evidence="2 10 11">Belongs to the peptidase S8 family.</text>
</comment>
<gene>
    <name evidence="17" type="primary">ARA12</name>
    <name evidence="17" type="ORF">KSP39_PZI012823</name>
</gene>
<dbReference type="InterPro" id="IPR036852">
    <property type="entry name" value="Peptidase_S8/S53_dom_sf"/>
</dbReference>
<dbReference type="GO" id="GO:0006508">
    <property type="term" value="P:proteolysis"/>
    <property type="evidence" value="ECO:0007669"/>
    <property type="project" value="UniProtKB-KW"/>
</dbReference>
<evidence type="ECO:0000259" key="16">
    <source>
        <dbReference type="Pfam" id="PF17766"/>
    </source>
</evidence>
<feature type="active site" description="Charge relay system" evidence="9 10">
    <location>
        <position position="157"/>
    </location>
</feature>
<keyword evidence="8" id="KW-0325">Glycoprotein</keyword>
<evidence type="ECO:0000256" key="5">
    <source>
        <dbReference type="ARBA" id="ARBA00022729"/>
    </source>
</evidence>
<dbReference type="InterPro" id="IPR010259">
    <property type="entry name" value="S8pro/Inhibitor_I9"/>
</dbReference>
<dbReference type="InterPro" id="IPR045051">
    <property type="entry name" value="SBT"/>
</dbReference>
<dbReference type="EMBL" id="JBBWWQ010000010">
    <property type="protein sequence ID" value="KAK8936922.1"/>
    <property type="molecule type" value="Genomic_DNA"/>
</dbReference>
<feature type="domain" description="Peptidase S8/S53" evidence="13">
    <location>
        <begin position="148"/>
        <end position="586"/>
    </location>
</feature>
<dbReference type="SUPFAM" id="SSF52743">
    <property type="entry name" value="Subtilisin-like"/>
    <property type="match status" value="1"/>
</dbReference>
<evidence type="ECO:0000256" key="4">
    <source>
        <dbReference type="ARBA" id="ARBA00022670"/>
    </source>
</evidence>
<dbReference type="Proteomes" id="UP001418222">
    <property type="component" value="Unassembled WGS sequence"/>
</dbReference>
<dbReference type="GO" id="GO:0004252">
    <property type="term" value="F:serine-type endopeptidase activity"/>
    <property type="evidence" value="ECO:0007669"/>
    <property type="project" value="UniProtKB-UniRule"/>
</dbReference>
<keyword evidence="4 10" id="KW-0645">Protease</keyword>
<feature type="signal peptide" evidence="12">
    <location>
        <begin position="1"/>
        <end position="23"/>
    </location>
</feature>
<keyword evidence="3" id="KW-0964">Secreted</keyword>
<accession>A0AAP0BFG0</accession>
<feature type="domain" description="Subtilisin-like protease fibronectin type-III" evidence="16">
    <location>
        <begin position="659"/>
        <end position="759"/>
    </location>
</feature>
<evidence type="ECO:0000259" key="14">
    <source>
        <dbReference type="Pfam" id="PF02225"/>
    </source>
</evidence>
<dbReference type="AlphaFoldDB" id="A0AAP0BFG0"/>
<comment type="caution">
    <text evidence="17">The sequence shown here is derived from an EMBL/GenBank/DDBJ whole genome shotgun (WGS) entry which is preliminary data.</text>
</comment>
<dbReference type="GO" id="GO:0005576">
    <property type="term" value="C:extracellular region"/>
    <property type="evidence" value="ECO:0007669"/>
    <property type="project" value="UniProtKB-SubCell"/>
</dbReference>
<dbReference type="InterPro" id="IPR023828">
    <property type="entry name" value="Peptidase_S8_Ser-AS"/>
</dbReference>
<evidence type="ECO:0000256" key="6">
    <source>
        <dbReference type="ARBA" id="ARBA00022801"/>
    </source>
</evidence>
<evidence type="ECO:0000313" key="18">
    <source>
        <dbReference type="Proteomes" id="UP001418222"/>
    </source>
</evidence>
<evidence type="ECO:0000256" key="10">
    <source>
        <dbReference type="PROSITE-ProRule" id="PRU01240"/>
    </source>
</evidence>
<dbReference type="Gene3D" id="3.40.50.200">
    <property type="entry name" value="Peptidase S8/S53 domain"/>
    <property type="match status" value="1"/>
</dbReference>
<dbReference type="Pfam" id="PF02225">
    <property type="entry name" value="PA"/>
    <property type="match status" value="1"/>
</dbReference>
<evidence type="ECO:0000259" key="13">
    <source>
        <dbReference type="Pfam" id="PF00082"/>
    </source>
</evidence>
<evidence type="ECO:0000256" key="8">
    <source>
        <dbReference type="ARBA" id="ARBA00023180"/>
    </source>
</evidence>
<dbReference type="Gene3D" id="3.50.30.30">
    <property type="match status" value="1"/>
</dbReference>
<evidence type="ECO:0000313" key="17">
    <source>
        <dbReference type="EMBL" id="KAK8936922.1"/>
    </source>
</evidence>
<dbReference type="PANTHER" id="PTHR10795">
    <property type="entry name" value="PROPROTEIN CONVERTASE SUBTILISIN/KEXIN"/>
    <property type="match status" value="1"/>
</dbReference>
<dbReference type="Pfam" id="PF05922">
    <property type="entry name" value="Inhibitor_I9"/>
    <property type="match status" value="1"/>
</dbReference>
<dbReference type="CDD" id="cd04852">
    <property type="entry name" value="Peptidases_S8_3"/>
    <property type="match status" value="1"/>
</dbReference>
<sequence>MDRSNPTLLLTSLFILTFPLFKGRFPTSALAQLLPIVNTNCTQVFIVHVQCPKGSTGLLTNEELNEWYFSYLPNTTLDSGEPRMIHTYAYVISGFAARLTAEEATALESMDGFVFAYPEKNQPLHTTYTPDFLGLNKFNGLWEHSSQGEGVIVAVLDTGIIPNHPSFANTLNLLEPPLKWRGRCDLPAGSGTCNNKLVGAQHFIVPRSSNTPIDTKGHGTHVAGIAVGSPVYNANVSDLARGTASGMAPSAHLAVYKVCRGKECPDSFSLKGIEKAIMDGVDIIQISNGAPREFLSSGNIKGSFRALEKGILTICSAGNKGPTPSLLSNDAPWILTVGAASNGRRNTAVLKLGNGMVFNGESSYQPDPSDIVDVPLIYPGVNPTQENLSCQNGSMAGFNVTGKLVLCGRGYTDPEEKSKVVKEAGGAGIILLNQVWDGDTLWSYSFVIPGIHVTHKDALKIIGYFTPETNPTASITFKGTEFGIRPYPSVAAFSSRGPSLYTGAILKPDVIAPGVDILSAWPFDAEDGSAKSDAFNFKSGTSMAAPHVSGIAALLKKVHPDWSPAMIKSAIMTTSYTGDRDKNRITDDASNNRAPANAFAIGAGHVNPSAAEHPGLVYDTRLEDYVPYLCGLKGMNTFKVIIITNGAGTCSNKKMAAEELNYPSIMVSLGSGTNNKTIRRTVTNVGKANSIYNVTIINPKGVTVDVNPRKLQFASVGEEKSFTVEISLTGSPPTRGEDVWEGRLIWVSGMYRVTSPIVITE</sequence>
<dbReference type="InterPro" id="IPR041469">
    <property type="entry name" value="Subtilisin-like_FN3"/>
</dbReference>
<evidence type="ECO:0000256" key="7">
    <source>
        <dbReference type="ARBA" id="ARBA00022825"/>
    </source>
</evidence>
<dbReference type="InterPro" id="IPR037045">
    <property type="entry name" value="S8pro/Inhibitor_I9_sf"/>
</dbReference>
<name>A0AAP0BFG0_9ASPA</name>
<dbReference type="InterPro" id="IPR022398">
    <property type="entry name" value="Peptidase_S8_His-AS"/>
</dbReference>
<dbReference type="PROSITE" id="PS00136">
    <property type="entry name" value="SUBTILASE_ASP"/>
    <property type="match status" value="1"/>
</dbReference>
<dbReference type="Pfam" id="PF00082">
    <property type="entry name" value="Peptidase_S8"/>
    <property type="match status" value="1"/>
</dbReference>
<feature type="active site" description="Charge relay system" evidence="9 10">
    <location>
        <position position="542"/>
    </location>
</feature>
<dbReference type="InterPro" id="IPR034197">
    <property type="entry name" value="Peptidases_S8_3"/>
</dbReference>
<dbReference type="Gene3D" id="2.60.40.2310">
    <property type="match status" value="1"/>
</dbReference>
<feature type="active site" description="Charge relay system" evidence="9 10">
    <location>
        <position position="218"/>
    </location>
</feature>
<reference evidence="17 18" key="1">
    <citation type="journal article" date="2022" name="Nat. Plants">
        <title>Genomes of leafy and leafless Platanthera orchids illuminate the evolution of mycoheterotrophy.</title>
        <authorList>
            <person name="Li M.H."/>
            <person name="Liu K.W."/>
            <person name="Li Z."/>
            <person name="Lu H.C."/>
            <person name="Ye Q.L."/>
            <person name="Zhang D."/>
            <person name="Wang J.Y."/>
            <person name="Li Y.F."/>
            <person name="Zhong Z.M."/>
            <person name="Liu X."/>
            <person name="Yu X."/>
            <person name="Liu D.K."/>
            <person name="Tu X.D."/>
            <person name="Liu B."/>
            <person name="Hao Y."/>
            <person name="Liao X.Y."/>
            <person name="Jiang Y.T."/>
            <person name="Sun W.H."/>
            <person name="Chen J."/>
            <person name="Chen Y.Q."/>
            <person name="Ai Y."/>
            <person name="Zhai J.W."/>
            <person name="Wu S.S."/>
            <person name="Zhou Z."/>
            <person name="Hsiao Y.Y."/>
            <person name="Wu W.L."/>
            <person name="Chen Y.Y."/>
            <person name="Lin Y.F."/>
            <person name="Hsu J.L."/>
            <person name="Li C.Y."/>
            <person name="Wang Z.W."/>
            <person name="Zhao X."/>
            <person name="Zhong W.Y."/>
            <person name="Ma X.K."/>
            <person name="Ma L."/>
            <person name="Huang J."/>
            <person name="Chen G.Z."/>
            <person name="Huang M.Z."/>
            <person name="Huang L."/>
            <person name="Peng D.H."/>
            <person name="Luo Y.B."/>
            <person name="Zou S.Q."/>
            <person name="Chen S.P."/>
            <person name="Lan S."/>
            <person name="Tsai W.C."/>
            <person name="Van de Peer Y."/>
            <person name="Liu Z.J."/>
        </authorList>
    </citation>
    <scope>NUCLEOTIDE SEQUENCE [LARGE SCALE GENOMIC DNA]</scope>
    <source>
        <strain evidence="17">Lor287</strain>
    </source>
</reference>
<dbReference type="SUPFAM" id="SSF52025">
    <property type="entry name" value="PA domain"/>
    <property type="match status" value="1"/>
</dbReference>
<dbReference type="PROSITE" id="PS00137">
    <property type="entry name" value="SUBTILASE_HIS"/>
    <property type="match status" value="1"/>
</dbReference>
<evidence type="ECO:0000256" key="2">
    <source>
        <dbReference type="ARBA" id="ARBA00011073"/>
    </source>
</evidence>
<dbReference type="InterPro" id="IPR015500">
    <property type="entry name" value="Peptidase_S8_subtilisin-rel"/>
</dbReference>
<dbReference type="CDD" id="cd02120">
    <property type="entry name" value="PA_subtilisin_like"/>
    <property type="match status" value="1"/>
</dbReference>
<evidence type="ECO:0000256" key="12">
    <source>
        <dbReference type="SAM" id="SignalP"/>
    </source>
</evidence>
<keyword evidence="18" id="KW-1185">Reference proteome</keyword>
<keyword evidence="5 12" id="KW-0732">Signal</keyword>
<dbReference type="PRINTS" id="PR00723">
    <property type="entry name" value="SUBTILISIN"/>
</dbReference>
<dbReference type="PROSITE" id="PS00138">
    <property type="entry name" value="SUBTILASE_SER"/>
    <property type="match status" value="1"/>
</dbReference>